<dbReference type="PANTHER" id="PTHR46919">
    <property type="entry name" value="ZINC FINGER, C3HC4 TYPE (RING FINGER) FAMILY PROTEIN"/>
    <property type="match status" value="1"/>
</dbReference>
<accession>A0AAN0JU26</accession>
<dbReference type="SUPFAM" id="SSF81593">
    <property type="entry name" value="Nucleotidyltransferase substrate binding subunit/domain"/>
    <property type="match status" value="1"/>
</dbReference>
<keyword evidence="4" id="KW-1185">Reference proteome</keyword>
<dbReference type="InterPro" id="IPR036890">
    <property type="entry name" value="HATPase_C_sf"/>
</dbReference>
<dbReference type="SUPFAM" id="SSF46565">
    <property type="entry name" value="Chaperone J-domain"/>
    <property type="match status" value="1"/>
</dbReference>
<dbReference type="Pfam" id="PF05168">
    <property type="entry name" value="HEPN"/>
    <property type="match status" value="1"/>
</dbReference>
<evidence type="ECO:0000259" key="2">
    <source>
        <dbReference type="PROSITE" id="PS50076"/>
    </source>
</evidence>
<dbReference type="PANTHER" id="PTHR46919:SF2">
    <property type="entry name" value="SACSIN"/>
    <property type="match status" value="1"/>
</dbReference>
<evidence type="ECO:0000313" key="4">
    <source>
        <dbReference type="Proteomes" id="UP000007879"/>
    </source>
</evidence>
<dbReference type="Gene3D" id="1.10.287.110">
    <property type="entry name" value="DnaJ domain"/>
    <property type="match status" value="1"/>
</dbReference>
<dbReference type="GeneID" id="105315047"/>
<reference evidence="3" key="2">
    <citation type="submission" date="2024-06" db="UniProtKB">
        <authorList>
            <consortium name="EnsemblMetazoa"/>
        </authorList>
    </citation>
    <scope>IDENTIFICATION</scope>
</reference>
<evidence type="ECO:0000313" key="3">
    <source>
        <dbReference type="EnsemblMetazoa" id="XP_019860387.1"/>
    </source>
</evidence>
<dbReference type="KEGG" id="aqu:105315047"/>
<dbReference type="RefSeq" id="XP_019860387.1">
    <property type="nucleotide sequence ID" value="XM_020004828.1"/>
</dbReference>
<dbReference type="InterPro" id="IPR058210">
    <property type="entry name" value="SACS/Nov_dom"/>
</dbReference>
<proteinExistence type="predicted"/>
<dbReference type="Gene3D" id="1.20.120.330">
    <property type="entry name" value="Nucleotidyltransferases domain 2"/>
    <property type="match status" value="1"/>
</dbReference>
<dbReference type="Gene3D" id="3.30.565.10">
    <property type="entry name" value="Histidine kinase-like ATPase, C-terminal domain"/>
    <property type="match status" value="1"/>
</dbReference>
<dbReference type="InterPro" id="IPR036869">
    <property type="entry name" value="J_dom_sf"/>
</dbReference>
<name>A0AAN0JU26_AMPQE</name>
<dbReference type="Pfam" id="PF25794">
    <property type="entry name" value="SACS"/>
    <property type="match status" value="2"/>
</dbReference>
<dbReference type="EnsemblMetazoa" id="XM_020004828.1">
    <property type="protein sequence ID" value="XP_019860387.1"/>
    <property type="gene ID" value="LOC105315047"/>
</dbReference>
<organism evidence="3 4">
    <name type="scientific">Amphimedon queenslandica</name>
    <name type="common">Sponge</name>
    <dbReference type="NCBI Taxonomy" id="400682"/>
    <lineage>
        <taxon>Eukaryota</taxon>
        <taxon>Metazoa</taxon>
        <taxon>Porifera</taxon>
        <taxon>Demospongiae</taxon>
        <taxon>Heteroscleromorpha</taxon>
        <taxon>Haplosclerida</taxon>
        <taxon>Niphatidae</taxon>
        <taxon>Amphimedon</taxon>
    </lineage>
</organism>
<dbReference type="PROSITE" id="PS50076">
    <property type="entry name" value="DNAJ_2"/>
    <property type="match status" value="1"/>
</dbReference>
<dbReference type="Proteomes" id="UP000007879">
    <property type="component" value="Unassembled WGS sequence"/>
</dbReference>
<dbReference type="CDD" id="cd06257">
    <property type="entry name" value="DnaJ"/>
    <property type="match status" value="1"/>
</dbReference>
<keyword evidence="1" id="KW-0175">Coiled coil</keyword>
<dbReference type="InterPro" id="IPR001623">
    <property type="entry name" value="DnaJ_domain"/>
</dbReference>
<protein>
    <recommendedName>
        <fullName evidence="2">J domain-containing protein</fullName>
    </recommendedName>
</protein>
<dbReference type="NCBIfam" id="NF047352">
    <property type="entry name" value="P_loop_sacsin"/>
    <property type="match status" value="1"/>
</dbReference>
<sequence length="2750" mass="315102">MAESHGPALIVHNNRTFTKEDFENITKLAGATKANQPLKIGKFGVGFCSVYHITDVPSFVSGEWLYIFDPTLKYLKGVVRNESRPGKKVQYQSKFLAQSQQMSPYEGLFGFKSTANYNGTIFRLPFRTSASQISSTIYDEHLIQQMKNDLIENGSKLLLFLQNVKRITFRSMQDDEVCISSINEENSIKHCITNSPASNSVSEYWLVSCHEEKLQTQRGDYQPGTASIACQLVKDNSSFECKAIEGSVFCFLPLSLPCTGLPVHVNANFAVMSNRSGIWTGASSGEPSDSREYWNKKLMTTIIPKAYCNLLKMMKDMCVTRNLVSYDFYVLWPLIRKLQTSYPWKDMVLVLIHLIENEKLFYSSVVCQWFTLASSQFFPLSLFEMQTCSILIEAAKILKLPLVLLPQDHVEQLPNPSIVSEDQFSQGFFDNISLFSDCIDTRNKILSAMLSVLGNGTAVPDKYMKLKNVLELHPCVPTSPDGLKLKLAEELVDLDEFCDMFDPEDGMFPQKSLYEDTLVREGISRLGLMSVVEVSWEVIISSARTVQPLIDTEEERALDRIKAIIECIEEKEDPAPPIINEISFLPVLPKPDKYFLPWKGDTHRLLPPSQMIAKESYSLKRTSLLLGSQKAIINTNSKGCGMISSHSLKLIGVTLHPSFNDVHNHFICLMKELHLSMSDDLEKIQLTEEICKLVYAYFESKITNSTSATGNLLTSKDSNQNPDSMRFQEILAEYCGKPFVWTGKCFVCPCDVSINWKHSEGPYLYKLPGILSQHKELVNCLKINKNFSTVKLLDVLNQMYAEFSPTCEIPESYRETADNIISDLNAFHKEDLEGLKENAILFDKSYILRPTKQLAFNDAQWLPPDNESNYVPSFLAREVALALGVEPTKSKFLEKYTSQSQKFSGVPFGQKEELTLRIKNILEDYPLDVTFLKELLQNADDAKATKMCVILDKRHHTAEKIPFKNGNDLKGPAILVWDDKEFTDENLEGIQKLGLGSKRDDNESVGQFGIGFNAVYHVTDCPSLYTRGNTLCVFDPHCKYIPGADELNPGRQLNTDKFFWDSMSDLRSFFLQDDFPDKPQNLDSGVLFRFPLRCTEEQVKNSKLVDHEKAKPLTADKMEELLNAWTVSIKESLLFLNHIIQFEYYIIESSSKVKCVRSYSVDLDADSLEKRKKFKGSSSSPFLVTYPVLLKTNLGANLFSEEHWLIQQGVGDIENPNKSWNSFNAIPKHGIAATLERSNDFRGQVFCFLPLPVFTHLPVHINGQFVLVSNRRSLWVNTTEEPDEKTKWNESLIKAIASSYTQFLANAKKYCFTLDKYDNLDELFDAVNKYYSLFPFWNPPFVYRKKEEKPETTFRSSGNITHSSGMPMPRFYPIVKKVDWKGICSLVFKLIWDSNAHLLATEMKKKTFSKNESNSKKDVWWTVEWHEFHNDNNPKKQAYFQSNTLQKEKKKVLRHLGMILTCAPHALYSHIQAEKINPAILSRESVYEYYCNFHSQIVTKCPCPITETPFESVENFIILLTYLLERSDDESSVTYVFPKVPDKVPLLLTADSHLRVFNTPSTVVCSKYSHIFGKSSFMFLHPNVIGKRLSSSYFSSELSLDTIEIIMSSNFKSALQSLEVENTNQDLIQKDELRGLWSCLKDDPIFSKHVSYIVKRWAIIPAKSGHLFSADSPILPLNMESSVDNDAFTKLVSLGVPQFDSMYSSCLAVDYCINLENYCKVLSILYHLHQKTQVLSNLRDVKETIQILFNYFGRINFKFESESLQIIKYLPLFEEVDGNFTNLSNKELYCWPSEASLTGYDEWNFSGSYVFLPANGQWTALCSDITTLGGSDLTERNLYIKFIFPNFKLLSSENRRKHLKHIKNTMLYDAMHDIEHASKSRRQSAVDFLYELKQLPCLEAKNGVLQPIRTFCDHNMEIFNVFSEHFYFVPEEYKDNNEWLEFLKALDLKVTVTIAEFEKFAKFVQSGHHKNISKASKVLVSYLFSDSAKEWHLNQDFLSCISCIRFVEVTNLDNLEWLAKSCNPPLYLVNESIGLTKLNEAVIYDSAALIWTVKPVINPPVPLYLRYDSKQYHVLQKKLGITLRPKVEDVFKNLEKISETDLAKFELFHKHDSRYSIREDSHRVEIKDIIEQSLRYLFECNAEEQLIKLKDISCIPVLASKSQRVLVKPLQVVRHMSVDCSHLFPYLHQLPSFLMGFEEELQLMGISDNITVKTLQYVLFTMHQQLSNTSLDRNTQTTVREAIIKLHKLLQTFQYSKKSIIEDISPLYFPNQDGILVKTTDLVFIDSHRYDKIGKKFSHSQYSLFILPTPAQNSLYDLVNTICKCLAAQSIEDFEPILEEYKIKSADFEILSAIESNPARIGGKIPDHRIDLLENDINHIFYPEEWVGFLNDEGNYIYVTVCYLVDQEVFNPLTKKYVISVDENDGKETVSTLDLYKLTKVKSTTSLEEGEDINQELVLFDPDSASARTTSDSDTVLQLKRIIFRDLQLIKGLEDEDEKRKAIKRLYKQYHPDRNADKKEIYEEAFKFLKRQVDRLYAGKELEDPDMANETLISAGSSSKPNAATFRRFYEEWEEDIKREKKASDNARERSNRMRQDDFFPDVSQPMPNSIEANFWIAQAESDLEAMLLLNEQIPFRRVQCQVLFQAHEACEKALKGGKYKLVGLNPASLKTHELHTHAAAIAGFKGGEWKVLPSLVCQIEGYYLKPRYPNQHSPSIAPVDVYSKSCEAHNVQEAVEAAKEVVKLIKKLF</sequence>
<dbReference type="InterPro" id="IPR007842">
    <property type="entry name" value="HEPN_dom"/>
</dbReference>
<reference evidence="4" key="1">
    <citation type="journal article" date="2010" name="Nature">
        <title>The Amphimedon queenslandica genome and the evolution of animal complexity.</title>
        <authorList>
            <person name="Srivastava M."/>
            <person name="Simakov O."/>
            <person name="Chapman J."/>
            <person name="Fahey B."/>
            <person name="Gauthier M.E."/>
            <person name="Mitros T."/>
            <person name="Richards G.S."/>
            <person name="Conaco C."/>
            <person name="Dacre M."/>
            <person name="Hellsten U."/>
            <person name="Larroux C."/>
            <person name="Putnam N.H."/>
            <person name="Stanke M."/>
            <person name="Adamska M."/>
            <person name="Darling A."/>
            <person name="Degnan S.M."/>
            <person name="Oakley T.H."/>
            <person name="Plachetzki D.C."/>
            <person name="Zhai Y."/>
            <person name="Adamski M."/>
            <person name="Calcino A."/>
            <person name="Cummins S.F."/>
            <person name="Goodstein D.M."/>
            <person name="Harris C."/>
            <person name="Jackson D.J."/>
            <person name="Leys S.P."/>
            <person name="Shu S."/>
            <person name="Woodcroft B.J."/>
            <person name="Vervoort M."/>
            <person name="Kosik K.S."/>
            <person name="Manning G."/>
            <person name="Degnan B.M."/>
            <person name="Rokhsar D.S."/>
        </authorList>
    </citation>
    <scope>NUCLEOTIDE SEQUENCE [LARGE SCALE GENOMIC DNA]</scope>
</reference>
<feature type="domain" description="J" evidence="2">
    <location>
        <begin position="2472"/>
        <end position="2574"/>
    </location>
</feature>
<dbReference type="SUPFAM" id="SSF55874">
    <property type="entry name" value="ATPase domain of HSP90 chaperone/DNA topoisomerase II/histidine kinase"/>
    <property type="match status" value="2"/>
</dbReference>
<evidence type="ECO:0000256" key="1">
    <source>
        <dbReference type="SAM" id="Coils"/>
    </source>
</evidence>
<feature type="coiled-coil region" evidence="1">
    <location>
        <begin position="2570"/>
        <end position="2597"/>
    </location>
</feature>